<keyword evidence="3" id="KW-1185">Reference proteome</keyword>
<name>A0A5N5HK00_9ROSA</name>
<sequence length="102" mass="11577">MGEEQRRSGRKENRKSANEGKPEKTQERWSKMRKIRKEGRKGGCLRHPSQRLGSTSKLLGEEDQHIRLAVKKEGDGERDGMDRTVEVGGGGRFTGWTRLDGL</sequence>
<reference evidence="2 3" key="1">
    <citation type="submission" date="2019-09" db="EMBL/GenBank/DDBJ databases">
        <authorList>
            <person name="Ou C."/>
        </authorList>
    </citation>
    <scope>NUCLEOTIDE SEQUENCE [LARGE SCALE GENOMIC DNA]</scope>
    <source>
        <strain evidence="2">S2</strain>
        <tissue evidence="2">Leaf</tissue>
    </source>
</reference>
<reference evidence="3" key="2">
    <citation type="submission" date="2019-10" db="EMBL/GenBank/DDBJ databases">
        <title>A de novo genome assembly of a pear dwarfing rootstock.</title>
        <authorList>
            <person name="Wang F."/>
            <person name="Wang J."/>
            <person name="Li S."/>
            <person name="Zhang Y."/>
            <person name="Fang M."/>
            <person name="Ma L."/>
            <person name="Zhao Y."/>
            <person name="Jiang S."/>
        </authorList>
    </citation>
    <scope>NUCLEOTIDE SEQUENCE [LARGE SCALE GENOMIC DNA]</scope>
</reference>
<evidence type="ECO:0000313" key="3">
    <source>
        <dbReference type="Proteomes" id="UP000327157"/>
    </source>
</evidence>
<protein>
    <submittedName>
        <fullName evidence="2">Uncharacterized protein</fullName>
    </submittedName>
</protein>
<comment type="caution">
    <text evidence="2">The sequence shown here is derived from an EMBL/GenBank/DDBJ whole genome shotgun (WGS) entry which is preliminary data.</text>
</comment>
<dbReference type="AlphaFoldDB" id="A0A5N5HK00"/>
<feature type="compositionally biased region" description="Basic and acidic residues" evidence="1">
    <location>
        <begin position="1"/>
        <end position="30"/>
    </location>
</feature>
<dbReference type="Proteomes" id="UP000327157">
    <property type="component" value="Chromosome 2"/>
</dbReference>
<evidence type="ECO:0000313" key="2">
    <source>
        <dbReference type="EMBL" id="KAB2626511.1"/>
    </source>
</evidence>
<reference evidence="2 3" key="3">
    <citation type="submission" date="2019-11" db="EMBL/GenBank/DDBJ databases">
        <title>A de novo genome assembly of a pear dwarfing rootstock.</title>
        <authorList>
            <person name="Wang F."/>
            <person name="Wang J."/>
            <person name="Li S."/>
            <person name="Zhang Y."/>
            <person name="Fang M."/>
            <person name="Ma L."/>
            <person name="Zhao Y."/>
            <person name="Jiang S."/>
        </authorList>
    </citation>
    <scope>NUCLEOTIDE SEQUENCE [LARGE SCALE GENOMIC DNA]</scope>
    <source>
        <strain evidence="2">S2</strain>
        <tissue evidence="2">Leaf</tissue>
    </source>
</reference>
<feature type="region of interest" description="Disordered" evidence="1">
    <location>
        <begin position="1"/>
        <end position="60"/>
    </location>
</feature>
<evidence type="ECO:0000256" key="1">
    <source>
        <dbReference type="SAM" id="MobiDB-lite"/>
    </source>
</evidence>
<dbReference type="EMBL" id="SMOL01000157">
    <property type="protein sequence ID" value="KAB2626511.1"/>
    <property type="molecule type" value="Genomic_DNA"/>
</dbReference>
<accession>A0A5N5HK00</accession>
<proteinExistence type="predicted"/>
<gene>
    <name evidence="2" type="ORF">D8674_020129</name>
</gene>
<organism evidence="2 3">
    <name type="scientific">Pyrus ussuriensis x Pyrus communis</name>
    <dbReference type="NCBI Taxonomy" id="2448454"/>
    <lineage>
        <taxon>Eukaryota</taxon>
        <taxon>Viridiplantae</taxon>
        <taxon>Streptophyta</taxon>
        <taxon>Embryophyta</taxon>
        <taxon>Tracheophyta</taxon>
        <taxon>Spermatophyta</taxon>
        <taxon>Magnoliopsida</taxon>
        <taxon>eudicotyledons</taxon>
        <taxon>Gunneridae</taxon>
        <taxon>Pentapetalae</taxon>
        <taxon>rosids</taxon>
        <taxon>fabids</taxon>
        <taxon>Rosales</taxon>
        <taxon>Rosaceae</taxon>
        <taxon>Amygdaloideae</taxon>
        <taxon>Maleae</taxon>
        <taxon>Pyrus</taxon>
    </lineage>
</organism>